<dbReference type="Proteomes" id="UP000198863">
    <property type="component" value="Unassembled WGS sequence"/>
</dbReference>
<dbReference type="SUPFAM" id="SSF55961">
    <property type="entry name" value="Bet v1-like"/>
    <property type="match status" value="1"/>
</dbReference>
<dbReference type="Gene3D" id="3.30.530.20">
    <property type="match status" value="1"/>
</dbReference>
<protein>
    <submittedName>
        <fullName evidence="3">Uncharacterized membrane protein</fullName>
    </submittedName>
</protein>
<keyword evidence="4" id="KW-1185">Reference proteome</keyword>
<evidence type="ECO:0000313" key="3">
    <source>
        <dbReference type="EMBL" id="SDG99066.1"/>
    </source>
</evidence>
<dbReference type="InterPro" id="IPR023393">
    <property type="entry name" value="START-like_dom_sf"/>
</dbReference>
<organism evidence="3 4">
    <name type="scientific">Klenkia brasiliensis</name>
    <dbReference type="NCBI Taxonomy" id="333142"/>
    <lineage>
        <taxon>Bacteria</taxon>
        <taxon>Bacillati</taxon>
        <taxon>Actinomycetota</taxon>
        <taxon>Actinomycetes</taxon>
        <taxon>Geodermatophilales</taxon>
        <taxon>Geodermatophilaceae</taxon>
        <taxon>Klenkia</taxon>
    </lineage>
</organism>
<feature type="domain" description="Coenzyme Q-binding protein COQ10 START" evidence="2">
    <location>
        <begin position="143"/>
        <end position="267"/>
    </location>
</feature>
<gene>
    <name evidence="3" type="ORF">SAMN05660324_4062</name>
</gene>
<dbReference type="EMBL" id="FNCF01000007">
    <property type="protein sequence ID" value="SDG99066.1"/>
    <property type="molecule type" value="Genomic_DNA"/>
</dbReference>
<feature type="region of interest" description="Disordered" evidence="1">
    <location>
        <begin position="276"/>
        <end position="313"/>
    </location>
</feature>
<dbReference type="AlphaFoldDB" id="A0A1G7YS39"/>
<feature type="compositionally biased region" description="Basic and acidic residues" evidence="1">
    <location>
        <begin position="303"/>
        <end position="313"/>
    </location>
</feature>
<dbReference type="InterPro" id="IPR005031">
    <property type="entry name" value="COQ10_START"/>
</dbReference>
<dbReference type="InterPro" id="IPR047137">
    <property type="entry name" value="ORF3"/>
</dbReference>
<dbReference type="Pfam" id="PF03364">
    <property type="entry name" value="Polyketide_cyc"/>
    <property type="match status" value="1"/>
</dbReference>
<name>A0A1G7YS39_9ACTN</name>
<evidence type="ECO:0000259" key="2">
    <source>
        <dbReference type="Pfam" id="PF03364"/>
    </source>
</evidence>
<dbReference type="PANTHER" id="PTHR33824">
    <property type="entry name" value="POLYKETIDE CYCLASE/DEHYDRASE AND LIPID TRANSPORT SUPERFAMILY PROTEIN"/>
    <property type="match status" value="1"/>
</dbReference>
<evidence type="ECO:0000256" key="1">
    <source>
        <dbReference type="SAM" id="MobiDB-lite"/>
    </source>
</evidence>
<dbReference type="PANTHER" id="PTHR33824:SF7">
    <property type="entry name" value="POLYKETIDE CYCLASE_DEHYDRASE AND LIPID TRANSPORT SUPERFAMILY PROTEIN"/>
    <property type="match status" value="1"/>
</dbReference>
<sequence length="313" mass="33944">MPSPPHAPLRADPLTRGLGLFSAALGVPQVLRPAEVARALGVGDAPRHRTATVVVGVRELVAAAGLLGRPHPAWLWARVGGDAMDLTLMGRALRHHDGRGLQRTVLSTAALAVVTAVDVHAALTRSNRKETRRPMELTSTTTVTRPPEEVYAFWRQLDRLPTFMAHLDEVRDTGGGRSRWKASAPFGKSVEWDAETTADVPGERIAWRSLDGADVPNNGEVLFLPAPGGRGTEVHVALNYRIPGGAVGKAVARWFGEEPSQQLDDDLRRFKQVMETGEVVRSDGAPRGKQAREEFPQHPAHPLTDDERAEALA</sequence>
<accession>A0A1G7YS39</accession>
<feature type="compositionally biased region" description="Basic and acidic residues" evidence="1">
    <location>
        <begin position="278"/>
        <end position="296"/>
    </location>
</feature>
<dbReference type="OrthoDB" id="3695445at2"/>
<evidence type="ECO:0000313" key="4">
    <source>
        <dbReference type="Proteomes" id="UP000198863"/>
    </source>
</evidence>
<dbReference type="CDD" id="cd07817">
    <property type="entry name" value="SRPBCC_8"/>
    <property type="match status" value="1"/>
</dbReference>
<dbReference type="RefSeq" id="WP_091067900.1">
    <property type="nucleotide sequence ID" value="NZ_FNCF01000007.1"/>
</dbReference>
<reference evidence="4" key="1">
    <citation type="submission" date="2016-10" db="EMBL/GenBank/DDBJ databases">
        <authorList>
            <person name="Varghese N."/>
            <person name="Submissions S."/>
        </authorList>
    </citation>
    <scope>NUCLEOTIDE SEQUENCE [LARGE SCALE GENOMIC DNA]</scope>
    <source>
        <strain evidence="4">DSM 44526</strain>
    </source>
</reference>
<proteinExistence type="predicted"/>